<comment type="caution">
    <text evidence="1">The sequence shown here is derived from an EMBL/GenBank/DDBJ whole genome shotgun (WGS) entry which is preliminary data.</text>
</comment>
<dbReference type="InterPro" id="IPR007061">
    <property type="entry name" value="MST-like"/>
</dbReference>
<dbReference type="InterPro" id="IPR034660">
    <property type="entry name" value="DinB/YfiT-like"/>
</dbReference>
<dbReference type="Pfam" id="PF04978">
    <property type="entry name" value="MST"/>
    <property type="match status" value="1"/>
</dbReference>
<dbReference type="AlphaFoldDB" id="A0A7W3ISY9"/>
<gene>
    <name evidence="1" type="ORF">FHX74_002262</name>
</gene>
<dbReference type="RefSeq" id="WP_328823767.1">
    <property type="nucleotide sequence ID" value="NZ_JACGWT010000003.1"/>
</dbReference>
<accession>A0A7W3ISY9</accession>
<dbReference type="Proteomes" id="UP000523079">
    <property type="component" value="Unassembled WGS sequence"/>
</dbReference>
<reference evidence="1 2" key="1">
    <citation type="submission" date="2020-07" db="EMBL/GenBank/DDBJ databases">
        <title>Sequencing the genomes of 1000 actinobacteria strains.</title>
        <authorList>
            <person name="Klenk H.-P."/>
        </authorList>
    </citation>
    <scope>NUCLEOTIDE SEQUENCE [LARGE SCALE GENOMIC DNA]</scope>
    <source>
        <strain evidence="1 2">DSM 100723</strain>
    </source>
</reference>
<organism evidence="1 2">
    <name type="scientific">Microlunatus kandeliicorticis</name>
    <dbReference type="NCBI Taxonomy" id="1759536"/>
    <lineage>
        <taxon>Bacteria</taxon>
        <taxon>Bacillati</taxon>
        <taxon>Actinomycetota</taxon>
        <taxon>Actinomycetes</taxon>
        <taxon>Propionibacteriales</taxon>
        <taxon>Propionibacteriaceae</taxon>
        <taxon>Microlunatus</taxon>
    </lineage>
</organism>
<dbReference type="NCBIfam" id="NF047843">
    <property type="entry name" value="MST_Rv0443"/>
    <property type="match status" value="1"/>
</dbReference>
<name>A0A7W3ISY9_9ACTN</name>
<sequence length="169" mass="18641">MNAANVLLVDAFERVHELVVAVTDGLSLDAATYRPDAEANTIDWLVWHLSRVQDDHVAGVAGTEQIWPKWREQFGLPFDPDETGYAQDSDDVAKVRVDPALLAEYHGEVHAATIQFVEELTEDDLARVVDENWDPPVTLSARLVSVIGDITQHVGQAAYLRGLAERAGL</sequence>
<dbReference type="Gene3D" id="1.20.120.450">
    <property type="entry name" value="dinb family like domain"/>
    <property type="match status" value="1"/>
</dbReference>
<protein>
    <submittedName>
        <fullName evidence="1">Putative damage-inducible protein DinB</fullName>
    </submittedName>
</protein>
<dbReference type="EMBL" id="JACGWT010000003">
    <property type="protein sequence ID" value="MBA8794643.1"/>
    <property type="molecule type" value="Genomic_DNA"/>
</dbReference>
<evidence type="ECO:0000313" key="2">
    <source>
        <dbReference type="Proteomes" id="UP000523079"/>
    </source>
</evidence>
<evidence type="ECO:0000313" key="1">
    <source>
        <dbReference type="EMBL" id="MBA8794643.1"/>
    </source>
</evidence>
<dbReference type="SUPFAM" id="SSF109854">
    <property type="entry name" value="DinB/YfiT-like putative metalloenzymes"/>
    <property type="match status" value="1"/>
</dbReference>
<proteinExistence type="predicted"/>
<keyword evidence="2" id="KW-1185">Reference proteome</keyword>